<evidence type="ECO:0000256" key="1">
    <source>
        <dbReference type="ARBA" id="ARBA00023015"/>
    </source>
</evidence>
<dbReference type="InterPro" id="IPR019888">
    <property type="entry name" value="Tscrpt_reg_AsnC-like"/>
</dbReference>
<keyword evidence="6" id="KW-1185">Reference proteome</keyword>
<dbReference type="Gene3D" id="1.10.10.10">
    <property type="entry name" value="Winged helix-like DNA-binding domain superfamily/Winged helix DNA-binding domain"/>
    <property type="match status" value="1"/>
</dbReference>
<proteinExistence type="predicted"/>
<dbReference type="SUPFAM" id="SSF54909">
    <property type="entry name" value="Dimeric alpha+beta barrel"/>
    <property type="match status" value="1"/>
</dbReference>
<dbReference type="PANTHER" id="PTHR30154:SF34">
    <property type="entry name" value="TRANSCRIPTIONAL REGULATOR AZLB"/>
    <property type="match status" value="1"/>
</dbReference>
<keyword evidence="1" id="KW-0805">Transcription regulation</keyword>
<dbReference type="InterPro" id="IPR011008">
    <property type="entry name" value="Dimeric_a/b-barrel"/>
</dbReference>
<dbReference type="EMBL" id="JAVRBG010000003">
    <property type="protein sequence ID" value="MDT0293823.1"/>
    <property type="molecule type" value="Genomic_DNA"/>
</dbReference>
<dbReference type="InterPro" id="IPR000485">
    <property type="entry name" value="AsnC-type_HTH_dom"/>
</dbReference>
<dbReference type="SMART" id="SM00344">
    <property type="entry name" value="HTH_ASNC"/>
    <property type="match status" value="1"/>
</dbReference>
<dbReference type="PRINTS" id="PR00033">
    <property type="entry name" value="HTHASNC"/>
</dbReference>
<organism evidence="5 6">
    <name type="scientific">Mesonia ostreae</name>
    <dbReference type="NCBI Taxonomy" id="861110"/>
    <lineage>
        <taxon>Bacteria</taxon>
        <taxon>Pseudomonadati</taxon>
        <taxon>Bacteroidota</taxon>
        <taxon>Flavobacteriia</taxon>
        <taxon>Flavobacteriales</taxon>
        <taxon>Flavobacteriaceae</taxon>
        <taxon>Mesonia</taxon>
    </lineage>
</organism>
<dbReference type="PANTHER" id="PTHR30154">
    <property type="entry name" value="LEUCINE-RESPONSIVE REGULATORY PROTEIN"/>
    <property type="match status" value="1"/>
</dbReference>
<evidence type="ECO:0000313" key="5">
    <source>
        <dbReference type="EMBL" id="MDT0293823.1"/>
    </source>
</evidence>
<feature type="domain" description="HTH asnC-type" evidence="4">
    <location>
        <begin position="3"/>
        <end position="66"/>
    </location>
</feature>
<evidence type="ECO:0000259" key="4">
    <source>
        <dbReference type="PROSITE" id="PS50956"/>
    </source>
</evidence>
<dbReference type="InterPro" id="IPR036388">
    <property type="entry name" value="WH-like_DNA-bd_sf"/>
</dbReference>
<gene>
    <name evidence="5" type="ORF">RLT85_04180</name>
</gene>
<keyword evidence="3" id="KW-0804">Transcription</keyword>
<protein>
    <submittedName>
        <fullName evidence="5">Lrp/AsnC family transcriptional regulator</fullName>
    </submittedName>
</protein>
<dbReference type="InterPro" id="IPR036390">
    <property type="entry name" value="WH_DNA-bd_sf"/>
</dbReference>
<evidence type="ECO:0000256" key="2">
    <source>
        <dbReference type="ARBA" id="ARBA00023125"/>
    </source>
</evidence>
<comment type="caution">
    <text evidence="5">The sequence shown here is derived from an EMBL/GenBank/DDBJ whole genome shotgun (WGS) entry which is preliminary data.</text>
</comment>
<reference evidence="6" key="1">
    <citation type="submission" date="2023-07" db="EMBL/GenBank/DDBJ databases">
        <title>Isolating and identifying novel microbial strains from the Mariana Trench.</title>
        <authorList>
            <person name="Fu H."/>
        </authorList>
    </citation>
    <scope>NUCLEOTIDE SEQUENCE [LARGE SCALE GENOMIC DNA]</scope>
    <source>
        <strain evidence="6">T-y2</strain>
    </source>
</reference>
<keyword evidence="2" id="KW-0238">DNA-binding</keyword>
<name>A0ABU2KGI5_9FLAO</name>
<dbReference type="PROSITE" id="PS50956">
    <property type="entry name" value="HTH_ASNC_2"/>
    <property type="match status" value="1"/>
</dbReference>
<dbReference type="Proteomes" id="UP001182991">
    <property type="component" value="Unassembled WGS sequence"/>
</dbReference>
<dbReference type="SUPFAM" id="SSF46785">
    <property type="entry name" value="Winged helix' DNA-binding domain"/>
    <property type="match status" value="1"/>
</dbReference>
<dbReference type="InterPro" id="IPR019887">
    <property type="entry name" value="Tscrpt_reg_AsnC/Lrp_C"/>
</dbReference>
<dbReference type="Gene3D" id="3.30.70.920">
    <property type="match status" value="1"/>
</dbReference>
<dbReference type="Pfam" id="PF01037">
    <property type="entry name" value="AsnC_trans_reg"/>
    <property type="match status" value="1"/>
</dbReference>
<evidence type="ECO:0000256" key="3">
    <source>
        <dbReference type="ARBA" id="ARBA00023163"/>
    </source>
</evidence>
<accession>A0ABU2KGI5</accession>
<dbReference type="Pfam" id="PF13404">
    <property type="entry name" value="HTH_AsnC-type"/>
    <property type="match status" value="1"/>
</dbReference>
<evidence type="ECO:0000313" key="6">
    <source>
        <dbReference type="Proteomes" id="UP001182991"/>
    </source>
</evidence>
<sequence length="152" mass="17733">MKLDTIDRQLLTYLQKDAKKTTKELALVLDLSNTAVYERIKKLERQKIITNYVALIDKEKVEKSFMVLCQVKLSQHVKNNIVQFEREVLKLEEVLECYHISGDYDYILKILIKNMDAYRKFLIEKLTVISGIGSTQSMFVIKEVKNTTLIVS</sequence>